<feature type="transmembrane region" description="Helical" evidence="9">
    <location>
        <begin position="133"/>
        <end position="155"/>
    </location>
</feature>
<feature type="transmembrane region" description="Helical" evidence="9">
    <location>
        <begin position="95"/>
        <end position="113"/>
    </location>
</feature>
<keyword evidence="5" id="KW-0256">Endoplasmic reticulum</keyword>
<evidence type="ECO:0000256" key="7">
    <source>
        <dbReference type="ARBA" id="ARBA00023136"/>
    </source>
</evidence>
<protein>
    <recommendedName>
        <fullName evidence="3 8">ER membrane protein complex subunit 4</fullName>
    </recommendedName>
</protein>
<evidence type="ECO:0000256" key="9">
    <source>
        <dbReference type="SAM" id="Phobius"/>
    </source>
</evidence>
<dbReference type="EMBL" id="OZ022412">
    <property type="protein sequence ID" value="CAK9442211.1"/>
    <property type="molecule type" value="Genomic_DNA"/>
</dbReference>
<organism evidence="10 11">
    <name type="scientific">Lodderomyces beijingensis</name>
    <dbReference type="NCBI Taxonomy" id="1775926"/>
    <lineage>
        <taxon>Eukaryota</taxon>
        <taxon>Fungi</taxon>
        <taxon>Dikarya</taxon>
        <taxon>Ascomycota</taxon>
        <taxon>Saccharomycotina</taxon>
        <taxon>Pichiomycetes</taxon>
        <taxon>Debaryomycetaceae</taxon>
        <taxon>Candida/Lodderomyces clade</taxon>
        <taxon>Lodderomyces</taxon>
    </lineage>
</organism>
<proteinExistence type="inferred from homology"/>
<accession>A0ABP0ZXC8</accession>
<evidence type="ECO:0000256" key="8">
    <source>
        <dbReference type="PIRNR" id="PIRNR017207"/>
    </source>
</evidence>
<evidence type="ECO:0000256" key="1">
    <source>
        <dbReference type="ARBA" id="ARBA00004477"/>
    </source>
</evidence>
<keyword evidence="6 9" id="KW-1133">Transmembrane helix</keyword>
<keyword evidence="7 8" id="KW-0472">Membrane</keyword>
<sequence length="182" mass="20128">MANARTAAYEEILNPQIIPQNKKYSSTISSPPGFGPITATSGGTSSTAAAAPAIKNDADLDLLKSKKIWELAIAPAKSMPMTLFMSYMAGNSLQIIPMTMTFMLLWNPIRAIFNDTNAMFKNLQAKKNSNEILLAKVVFILFQLLNMAVGVYKLYNMGLIPHSEADWLAWKQLSPVKHRLYS</sequence>
<keyword evidence="11" id="KW-1185">Reference proteome</keyword>
<dbReference type="InterPro" id="IPR009445">
    <property type="entry name" value="TMEM85/Emc4"/>
</dbReference>
<dbReference type="PANTHER" id="PTHR19315">
    <property type="entry name" value="ER MEMBRANE PROTEIN COMPLEX SUBUNIT 4"/>
    <property type="match status" value="1"/>
</dbReference>
<reference evidence="10 11" key="1">
    <citation type="submission" date="2024-03" db="EMBL/GenBank/DDBJ databases">
        <authorList>
            <person name="Brejova B."/>
        </authorList>
    </citation>
    <scope>NUCLEOTIDE SEQUENCE [LARGE SCALE GENOMIC DNA]</scope>
    <source>
        <strain evidence="10 11">CBS 14171</strain>
    </source>
</reference>
<dbReference type="PIRSF" id="PIRSF017207">
    <property type="entry name" value="UCP017207_TM-p85"/>
    <property type="match status" value="1"/>
</dbReference>
<evidence type="ECO:0000313" key="10">
    <source>
        <dbReference type="EMBL" id="CAK9442211.1"/>
    </source>
</evidence>
<evidence type="ECO:0000256" key="2">
    <source>
        <dbReference type="ARBA" id="ARBA00007715"/>
    </source>
</evidence>
<comment type="similarity">
    <text evidence="2 8">Belongs to the EMC4 family.</text>
</comment>
<evidence type="ECO:0000256" key="5">
    <source>
        <dbReference type="ARBA" id="ARBA00022824"/>
    </source>
</evidence>
<name>A0ABP0ZXC8_9ASCO</name>
<comment type="subcellular location">
    <subcellularLocation>
        <location evidence="1">Endoplasmic reticulum membrane</location>
        <topology evidence="1">Multi-pass membrane protein</topology>
    </subcellularLocation>
</comment>
<keyword evidence="4 9" id="KW-0812">Transmembrane</keyword>
<dbReference type="GeneID" id="92211150"/>
<gene>
    <name evidence="10" type="ORF">LODBEIA_P59540</name>
</gene>
<evidence type="ECO:0000256" key="6">
    <source>
        <dbReference type="ARBA" id="ARBA00022989"/>
    </source>
</evidence>
<dbReference type="Pfam" id="PF06417">
    <property type="entry name" value="EMC4"/>
    <property type="match status" value="1"/>
</dbReference>
<evidence type="ECO:0000256" key="4">
    <source>
        <dbReference type="ARBA" id="ARBA00022692"/>
    </source>
</evidence>
<evidence type="ECO:0000256" key="3">
    <source>
        <dbReference type="ARBA" id="ARBA00020820"/>
    </source>
</evidence>
<evidence type="ECO:0000313" key="11">
    <source>
        <dbReference type="Proteomes" id="UP001497383"/>
    </source>
</evidence>
<dbReference type="RefSeq" id="XP_066832892.1">
    <property type="nucleotide sequence ID" value="XM_066976343.1"/>
</dbReference>
<dbReference type="Proteomes" id="UP001497383">
    <property type="component" value="Chromosome 8"/>
</dbReference>